<sequence>MSGPSQPQHAHAAMHCNLNTGDLSAAEEFYRIVAGVEPRFRSVGQAQDATMMGLGRHTSSVTAFVWDGRGPRAAPALELVCWSEPPTVARAPADRTGFTAIGYRVPDLEAVRPALTALGATRGTVLARGRDLAALLLTDPDGVPVEVVEIGGAEVDGAGPALAYERLDVTDLARSLAWYAFIGFSVVHRADTSATIALPEDPTFTLELAERPHLAPSPDRANEQGLYRIALAVEDVDEAAGALRALDPETPDPVFIPMVDTPTGGFTVLFLRDPDGTVVELVARPRSEVRRPLRPI</sequence>
<dbReference type="CDD" id="cd06587">
    <property type="entry name" value="VOC"/>
    <property type="match status" value="1"/>
</dbReference>
<feature type="domain" description="VOC" evidence="2">
    <location>
        <begin position="12"/>
        <end position="150"/>
    </location>
</feature>
<accession>A0A1L3MJ88</accession>
<dbReference type="InterPro" id="IPR037523">
    <property type="entry name" value="VOC_core"/>
</dbReference>
<dbReference type="AlphaFoldDB" id="A0A1L3MJ88"/>
<evidence type="ECO:0000313" key="3">
    <source>
        <dbReference type="EMBL" id="APH02437.1"/>
    </source>
</evidence>
<organism evidence="3 4">
    <name type="scientific">Janibacter indicus</name>
    <dbReference type="NCBI Taxonomy" id="857417"/>
    <lineage>
        <taxon>Bacteria</taxon>
        <taxon>Bacillati</taxon>
        <taxon>Actinomycetota</taxon>
        <taxon>Actinomycetes</taxon>
        <taxon>Micrococcales</taxon>
        <taxon>Intrasporangiaceae</taxon>
        <taxon>Janibacter</taxon>
    </lineage>
</organism>
<dbReference type="PROSITE" id="PS51819">
    <property type="entry name" value="VOC"/>
    <property type="match status" value="2"/>
</dbReference>
<evidence type="ECO:0000256" key="1">
    <source>
        <dbReference type="ARBA" id="ARBA00022723"/>
    </source>
</evidence>
<proteinExistence type="predicted"/>
<keyword evidence="1" id="KW-0479">Metal-binding</keyword>
<dbReference type="InterPro" id="IPR029068">
    <property type="entry name" value="Glyas_Bleomycin-R_OHBP_Dase"/>
</dbReference>
<dbReference type="PANTHER" id="PTHR43048">
    <property type="entry name" value="METHYLMALONYL-COA EPIMERASE"/>
    <property type="match status" value="1"/>
</dbReference>
<dbReference type="GO" id="GO:0046491">
    <property type="term" value="P:L-methylmalonyl-CoA metabolic process"/>
    <property type="evidence" value="ECO:0007669"/>
    <property type="project" value="TreeGrafter"/>
</dbReference>
<name>A0A1L3MJ88_9MICO</name>
<keyword evidence="4" id="KW-1185">Reference proteome</keyword>
<protein>
    <recommendedName>
        <fullName evidence="2">VOC domain-containing protein</fullName>
    </recommendedName>
</protein>
<dbReference type="PANTHER" id="PTHR43048:SF3">
    <property type="entry name" value="METHYLMALONYL-COA EPIMERASE, MITOCHONDRIAL"/>
    <property type="match status" value="1"/>
</dbReference>
<gene>
    <name evidence="3" type="ORF">ASJ30_13600</name>
</gene>
<evidence type="ECO:0000313" key="4">
    <source>
        <dbReference type="Proteomes" id="UP000182938"/>
    </source>
</evidence>
<dbReference type="GO" id="GO:0046872">
    <property type="term" value="F:metal ion binding"/>
    <property type="evidence" value="ECO:0007669"/>
    <property type="project" value="UniProtKB-KW"/>
</dbReference>
<evidence type="ECO:0000259" key="2">
    <source>
        <dbReference type="PROSITE" id="PS51819"/>
    </source>
</evidence>
<dbReference type="Proteomes" id="UP000182938">
    <property type="component" value="Chromosome"/>
</dbReference>
<dbReference type="InterPro" id="IPR004360">
    <property type="entry name" value="Glyas_Fos-R_dOase_dom"/>
</dbReference>
<reference evidence="3 4" key="1">
    <citation type="submission" date="2015-11" db="EMBL/GenBank/DDBJ databases">
        <authorList>
            <person name="Zhang Y."/>
            <person name="Guo Z."/>
        </authorList>
    </citation>
    <scope>NUCLEOTIDE SEQUENCE [LARGE SCALE GENOMIC DNA]</scope>
    <source>
        <strain evidence="3 4">YFY001</strain>
    </source>
</reference>
<dbReference type="InterPro" id="IPR051785">
    <property type="entry name" value="MMCE/EMCE_epimerase"/>
</dbReference>
<dbReference type="Pfam" id="PF00903">
    <property type="entry name" value="Glyoxalase"/>
    <property type="match status" value="2"/>
</dbReference>
<dbReference type="SUPFAM" id="SSF54593">
    <property type="entry name" value="Glyoxalase/Bleomycin resistance protein/Dihydroxybiphenyl dioxygenase"/>
    <property type="match status" value="2"/>
</dbReference>
<dbReference type="RefSeq" id="WP_072625580.1">
    <property type="nucleotide sequence ID" value="NZ_CP013290.1"/>
</dbReference>
<dbReference type="Gene3D" id="3.10.180.10">
    <property type="entry name" value="2,3-Dihydroxybiphenyl 1,2-Dioxygenase, domain 1"/>
    <property type="match status" value="2"/>
</dbReference>
<dbReference type="KEGG" id="jte:ASJ30_13600"/>
<dbReference type="EMBL" id="CP013290">
    <property type="protein sequence ID" value="APH02437.1"/>
    <property type="molecule type" value="Genomic_DNA"/>
</dbReference>
<dbReference type="GO" id="GO:0004493">
    <property type="term" value="F:methylmalonyl-CoA epimerase activity"/>
    <property type="evidence" value="ECO:0007669"/>
    <property type="project" value="TreeGrafter"/>
</dbReference>
<feature type="domain" description="VOC" evidence="2">
    <location>
        <begin position="161"/>
        <end position="284"/>
    </location>
</feature>